<evidence type="ECO:0000313" key="5">
    <source>
        <dbReference type="Proteomes" id="UP001244341"/>
    </source>
</evidence>
<dbReference type="Pfam" id="PF01300">
    <property type="entry name" value="Sua5_yciO_yrdC"/>
    <property type="match status" value="1"/>
</dbReference>
<sequence length="746" mass="80394">MARQTAYVRYKPDADNLTISLVLGGRQRNLNRPTDEPLEKPITRIRANLSRTSATRRRSPTQRRQQQEQPSSSSSRSRSCLLGCSRMLLGQSSLMQQHPMARPGPRQRCCGVMSYNILADQYAGTSYAQQVLFNYCPTKLLDNNYRRQLVLEEVLRYQPDICCLQEVDDKVFAEFLQPHLALAGWAGHFTNKQGRVREGSALFWRTDKWACAAVQDVKLRDVFKLPLAQRHAQFTPMLQRSPDLAEALQKVTTIAQMVLLLPRHSLQTPAAAGSNKAEPNSSSSSSVAAGQPAPLLMINTHLFFHPYAPHIRSLHTAAILEEAAAALADWQQQAQAAAIEPNPSSSSAVEPGMLSALAGLPPPTVLFCGDLNSDLNSGVPGVVEMLQTGRLAADHWDWQMGASFRWGKEEGEYAEESEQQQQQQQQPPEEQQQQLLLADGHDFEPPSSSPRAAVGLHGMDVAVPFVLRSADDLATPYTNYTSGYKALLDYVWYDPSRLHVTRQLPVPAEQLLASFIPSPNFPSDHLAVVYDLAFKPDVTTPVITDPAVAGVPGQQGVGIQQHDSATFTLLPASEDHVSDAVAALARGDVIALPTDTLYGLAAAADSAAAGVLQPGSSSNSGSDTAAAAAGAVVGVRVVPNEFVRGVCRQLGGGIALTSANRSGGESSLCVHDFRELWQYCGAVFDSGRIPVAGNAGSTVLDLTSLAQQQQQGEGAAAVGFKVVRAGVAAESAVELLTKAFGLQQLR</sequence>
<dbReference type="Gene3D" id="3.60.10.10">
    <property type="entry name" value="Endonuclease/exonuclease/phosphatase"/>
    <property type="match status" value="1"/>
</dbReference>
<dbReference type="Proteomes" id="UP001244341">
    <property type="component" value="Chromosome 7b"/>
</dbReference>
<keyword evidence="5" id="KW-1185">Reference proteome</keyword>
<feature type="region of interest" description="Disordered" evidence="2">
    <location>
        <begin position="28"/>
        <end position="79"/>
    </location>
</feature>
<dbReference type="PANTHER" id="PTHR12121:SF37">
    <property type="entry name" value="2',5'-PHOSPHODIESTERASE 12"/>
    <property type="match status" value="1"/>
</dbReference>
<feature type="compositionally biased region" description="Low complexity" evidence="2">
    <location>
        <begin position="419"/>
        <end position="433"/>
    </location>
</feature>
<feature type="compositionally biased region" description="Basic and acidic residues" evidence="2">
    <location>
        <begin position="33"/>
        <end position="42"/>
    </location>
</feature>
<dbReference type="PROSITE" id="PS51163">
    <property type="entry name" value="YRDC"/>
    <property type="match status" value="1"/>
</dbReference>
<feature type="region of interest" description="Disordered" evidence="2">
    <location>
        <begin position="411"/>
        <end position="433"/>
    </location>
</feature>
<dbReference type="SUPFAM" id="SSF56219">
    <property type="entry name" value="DNase I-like"/>
    <property type="match status" value="1"/>
</dbReference>
<feature type="domain" description="YrdC-like" evidence="3">
    <location>
        <begin position="533"/>
        <end position="728"/>
    </location>
</feature>
<dbReference type="PANTHER" id="PTHR12121">
    <property type="entry name" value="CARBON CATABOLITE REPRESSOR PROTEIN 4"/>
    <property type="match status" value="1"/>
</dbReference>
<dbReference type="InterPro" id="IPR005135">
    <property type="entry name" value="Endo/exonuclease/phosphatase"/>
</dbReference>
<evidence type="ECO:0000313" key="4">
    <source>
        <dbReference type="EMBL" id="WIA16733.1"/>
    </source>
</evidence>
<evidence type="ECO:0000256" key="1">
    <source>
        <dbReference type="ARBA" id="ARBA00015492"/>
    </source>
</evidence>
<accession>A0ABY8U7V2</accession>
<dbReference type="InterPro" id="IPR050410">
    <property type="entry name" value="CCR4/nocturin_mRNA_transcr"/>
</dbReference>
<feature type="compositionally biased region" description="Low complexity" evidence="2">
    <location>
        <begin position="62"/>
        <end position="79"/>
    </location>
</feature>
<gene>
    <name evidence="4" type="ORF">OEZ85_013387</name>
</gene>
<name>A0ABY8U7V2_TETOB</name>
<dbReference type="SUPFAM" id="SSF55821">
    <property type="entry name" value="YrdC/RibB"/>
    <property type="match status" value="1"/>
</dbReference>
<dbReference type="Pfam" id="PF03372">
    <property type="entry name" value="Exo_endo_phos"/>
    <property type="match status" value="1"/>
</dbReference>
<evidence type="ECO:0000259" key="3">
    <source>
        <dbReference type="PROSITE" id="PS51163"/>
    </source>
</evidence>
<reference evidence="4 5" key="1">
    <citation type="submission" date="2023-05" db="EMBL/GenBank/DDBJ databases">
        <title>A 100% complete, gapless, phased diploid assembly of the Scenedesmus obliquus UTEX 3031 genome.</title>
        <authorList>
            <person name="Biondi T.C."/>
            <person name="Hanschen E.R."/>
            <person name="Kwon T."/>
            <person name="Eng W."/>
            <person name="Kruse C.P.S."/>
            <person name="Koehler S.I."/>
            <person name="Kunde Y."/>
            <person name="Gleasner C.D."/>
            <person name="You Mak K.T."/>
            <person name="Polle J."/>
            <person name="Hovde B.T."/>
            <person name="Starkenburg S.R."/>
        </authorList>
    </citation>
    <scope>NUCLEOTIDE SEQUENCE [LARGE SCALE GENOMIC DNA]</scope>
    <source>
        <strain evidence="4 5">DOE0152z</strain>
    </source>
</reference>
<dbReference type="InterPro" id="IPR017945">
    <property type="entry name" value="DHBP_synth_RibB-like_a/b_dom"/>
</dbReference>
<protein>
    <recommendedName>
        <fullName evidence="1">Threonylcarbamoyl-AMP synthase</fullName>
    </recommendedName>
</protein>
<organism evidence="4 5">
    <name type="scientific">Tetradesmus obliquus</name>
    <name type="common">Green alga</name>
    <name type="synonym">Acutodesmus obliquus</name>
    <dbReference type="NCBI Taxonomy" id="3088"/>
    <lineage>
        <taxon>Eukaryota</taxon>
        <taxon>Viridiplantae</taxon>
        <taxon>Chlorophyta</taxon>
        <taxon>core chlorophytes</taxon>
        <taxon>Chlorophyceae</taxon>
        <taxon>CS clade</taxon>
        <taxon>Sphaeropleales</taxon>
        <taxon>Scenedesmaceae</taxon>
        <taxon>Tetradesmus</taxon>
    </lineage>
</organism>
<dbReference type="InterPro" id="IPR036691">
    <property type="entry name" value="Endo/exonu/phosph_ase_sf"/>
</dbReference>
<evidence type="ECO:0000256" key="2">
    <source>
        <dbReference type="SAM" id="MobiDB-lite"/>
    </source>
</evidence>
<proteinExistence type="predicted"/>
<dbReference type="Gene3D" id="3.90.870.10">
    <property type="entry name" value="DHBP synthase"/>
    <property type="match status" value="2"/>
</dbReference>
<dbReference type="EMBL" id="CP126214">
    <property type="protein sequence ID" value="WIA16733.1"/>
    <property type="molecule type" value="Genomic_DNA"/>
</dbReference>
<dbReference type="InterPro" id="IPR006070">
    <property type="entry name" value="Sua5-like_dom"/>
</dbReference>